<sequence length="104" mass="11644">MSNPPPSRLPLYTRRQQYKLSGLSLAELNKVLTNIGIRLDQLSAIGQDVDMKGRWLRNVRVSATAIALGNPLVNGTWRFVVVGTRLKAQRREDNVWVDKGGYAP</sequence>
<name>A0A0F9VNM5_9ZZZZ</name>
<protein>
    <submittedName>
        <fullName evidence="1">Uncharacterized protein</fullName>
    </submittedName>
</protein>
<reference evidence="1" key="1">
    <citation type="journal article" date="2015" name="Nature">
        <title>Complex archaea that bridge the gap between prokaryotes and eukaryotes.</title>
        <authorList>
            <person name="Spang A."/>
            <person name="Saw J.H."/>
            <person name="Jorgensen S.L."/>
            <person name="Zaremba-Niedzwiedzka K."/>
            <person name="Martijn J."/>
            <person name="Lind A.E."/>
            <person name="van Eijk R."/>
            <person name="Schleper C."/>
            <person name="Guy L."/>
            <person name="Ettema T.J."/>
        </authorList>
    </citation>
    <scope>NUCLEOTIDE SEQUENCE</scope>
</reference>
<comment type="caution">
    <text evidence="1">The sequence shown here is derived from an EMBL/GenBank/DDBJ whole genome shotgun (WGS) entry which is preliminary data.</text>
</comment>
<dbReference type="AlphaFoldDB" id="A0A0F9VNM5"/>
<proteinExistence type="predicted"/>
<gene>
    <name evidence="1" type="ORF">LCGC14_0384550</name>
</gene>
<organism evidence="1">
    <name type="scientific">marine sediment metagenome</name>
    <dbReference type="NCBI Taxonomy" id="412755"/>
    <lineage>
        <taxon>unclassified sequences</taxon>
        <taxon>metagenomes</taxon>
        <taxon>ecological metagenomes</taxon>
    </lineage>
</organism>
<accession>A0A0F9VNM5</accession>
<evidence type="ECO:0000313" key="1">
    <source>
        <dbReference type="EMBL" id="KKN75081.1"/>
    </source>
</evidence>
<dbReference type="EMBL" id="LAZR01000316">
    <property type="protein sequence ID" value="KKN75081.1"/>
    <property type="molecule type" value="Genomic_DNA"/>
</dbReference>